<reference evidence="1 2" key="1">
    <citation type="submission" date="2016-10" db="EMBL/GenBank/DDBJ databases">
        <authorList>
            <person name="de Groot N.N."/>
        </authorList>
    </citation>
    <scope>NUCLEOTIDE SEQUENCE [LARGE SCALE GENOMIC DNA]</scope>
    <source>
        <strain evidence="1 2">DSM 23399</strain>
    </source>
</reference>
<dbReference type="AlphaFoldDB" id="A0A1I1BQH8"/>
<dbReference type="Proteomes" id="UP000198790">
    <property type="component" value="Unassembled WGS sequence"/>
</dbReference>
<proteinExistence type="predicted"/>
<name>A0A1I1BQH8_9BACT</name>
<keyword evidence="2" id="KW-1185">Reference proteome</keyword>
<evidence type="ECO:0000313" key="1">
    <source>
        <dbReference type="EMBL" id="SFB52397.1"/>
    </source>
</evidence>
<evidence type="ECO:0000313" key="2">
    <source>
        <dbReference type="Proteomes" id="UP000198790"/>
    </source>
</evidence>
<protein>
    <submittedName>
        <fullName evidence="1">Uncharacterized protein</fullName>
    </submittedName>
</protein>
<sequence>MGLFYLVTAYQIKNNMCVRLTARMYFIINAISSNLAIPPFQRGQGGFFTTKTIYNTRTCIHADTHKK</sequence>
<gene>
    <name evidence="1" type="ORF">SAMN04489723_11635</name>
</gene>
<dbReference type="EMBL" id="FOKK01000016">
    <property type="protein sequence ID" value="SFB52397.1"/>
    <property type="molecule type" value="Genomic_DNA"/>
</dbReference>
<organism evidence="1 2">
    <name type="scientific">Algoriphagus aquimarinus</name>
    <dbReference type="NCBI Taxonomy" id="237018"/>
    <lineage>
        <taxon>Bacteria</taxon>
        <taxon>Pseudomonadati</taxon>
        <taxon>Bacteroidota</taxon>
        <taxon>Cytophagia</taxon>
        <taxon>Cytophagales</taxon>
        <taxon>Cyclobacteriaceae</taxon>
        <taxon>Algoriphagus</taxon>
    </lineage>
</organism>
<accession>A0A1I1BQH8</accession>